<accession>A0A520KTI0</accession>
<feature type="domain" description="Chorismate mutase" evidence="2">
    <location>
        <begin position="20"/>
        <end position="111"/>
    </location>
</feature>
<organism evidence="3 4">
    <name type="scientific">Methanoliparum thermophilum</name>
    <dbReference type="NCBI Taxonomy" id="2491083"/>
    <lineage>
        <taxon>Archaea</taxon>
        <taxon>Methanobacteriati</taxon>
        <taxon>Methanobacteriota</taxon>
        <taxon>Candidatus Methanoliparia</taxon>
        <taxon>Candidatus Methanoliparales</taxon>
        <taxon>Candidatus Methanoliparaceae</taxon>
        <taxon>Candidatus Methanoliparum</taxon>
    </lineage>
</organism>
<dbReference type="GO" id="GO:0046417">
    <property type="term" value="P:chorismate metabolic process"/>
    <property type="evidence" value="ECO:0007669"/>
    <property type="project" value="InterPro"/>
</dbReference>
<dbReference type="SMART" id="SM00830">
    <property type="entry name" value="CM_2"/>
    <property type="match status" value="1"/>
</dbReference>
<dbReference type="Gene3D" id="1.20.59.10">
    <property type="entry name" value="Chorismate mutase"/>
    <property type="match status" value="1"/>
</dbReference>
<dbReference type="GO" id="GO:0004106">
    <property type="term" value="F:chorismate mutase activity"/>
    <property type="evidence" value="ECO:0007669"/>
    <property type="project" value="InterPro"/>
</dbReference>
<evidence type="ECO:0000313" key="3">
    <source>
        <dbReference type="EMBL" id="RZN65385.1"/>
    </source>
</evidence>
<dbReference type="InterPro" id="IPR036263">
    <property type="entry name" value="Chorismate_II_sf"/>
</dbReference>
<evidence type="ECO:0000256" key="1">
    <source>
        <dbReference type="ARBA" id="ARBA00023235"/>
    </source>
</evidence>
<dbReference type="InterPro" id="IPR051331">
    <property type="entry name" value="Chorismate_mutase-related"/>
</dbReference>
<dbReference type="InterPro" id="IPR002701">
    <property type="entry name" value="CM_II_prokaryot"/>
</dbReference>
<dbReference type="AlphaFoldDB" id="A0A520KTI0"/>
<keyword evidence="1" id="KW-0413">Isomerase</keyword>
<dbReference type="Pfam" id="PF01817">
    <property type="entry name" value="CM_2"/>
    <property type="match status" value="1"/>
</dbReference>
<sequence>MDRLSRQKLIIRGQRSLIKEEDTPSIDDVREEIKKIDDAIIQLIVERVNLAEKVLKAKKKANLEINDERQSKIVLERVTELANNYNLDEDTIREIFIKLIEMNIQKQYDLLNKIK</sequence>
<dbReference type="PANTHER" id="PTHR38041:SF1">
    <property type="entry name" value="CHORISMATE MUTASE"/>
    <property type="match status" value="1"/>
</dbReference>
<dbReference type="PANTHER" id="PTHR38041">
    <property type="entry name" value="CHORISMATE MUTASE"/>
    <property type="match status" value="1"/>
</dbReference>
<dbReference type="SUPFAM" id="SSF48600">
    <property type="entry name" value="Chorismate mutase II"/>
    <property type="match status" value="1"/>
</dbReference>
<gene>
    <name evidence="3" type="ORF">EF806_00345</name>
</gene>
<dbReference type="Proteomes" id="UP000317158">
    <property type="component" value="Unassembled WGS sequence"/>
</dbReference>
<proteinExistence type="predicted"/>
<dbReference type="EMBL" id="RXIF01000002">
    <property type="protein sequence ID" value="RZN65385.1"/>
    <property type="molecule type" value="Genomic_DNA"/>
</dbReference>
<evidence type="ECO:0000259" key="2">
    <source>
        <dbReference type="PROSITE" id="PS51168"/>
    </source>
</evidence>
<comment type="caution">
    <text evidence="3">The sequence shown here is derived from an EMBL/GenBank/DDBJ whole genome shotgun (WGS) entry which is preliminary data.</text>
</comment>
<dbReference type="InterPro" id="IPR036979">
    <property type="entry name" value="CM_dom_sf"/>
</dbReference>
<evidence type="ECO:0000313" key="4">
    <source>
        <dbReference type="Proteomes" id="UP000317158"/>
    </source>
</evidence>
<protein>
    <submittedName>
        <fullName evidence="3">Chorismate mutase</fullName>
    </submittedName>
</protein>
<dbReference type="GO" id="GO:0009697">
    <property type="term" value="P:salicylic acid biosynthetic process"/>
    <property type="evidence" value="ECO:0007669"/>
    <property type="project" value="TreeGrafter"/>
</dbReference>
<reference evidence="3 4" key="1">
    <citation type="journal article" date="2019" name="Nat. Microbiol.">
        <title>Wide diversity of methane and short-chain alkane metabolisms in uncultured archaea.</title>
        <authorList>
            <person name="Borrel G."/>
            <person name="Adam P.S."/>
            <person name="McKay L.J."/>
            <person name="Chen L.X."/>
            <person name="Sierra-Garcia I.N."/>
            <person name="Sieber C.M."/>
            <person name="Letourneur Q."/>
            <person name="Ghozlane A."/>
            <person name="Andersen G.L."/>
            <person name="Li W.J."/>
            <person name="Hallam S.J."/>
            <person name="Muyzer G."/>
            <person name="de Oliveira V.M."/>
            <person name="Inskeep W.P."/>
            <person name="Banfield J.F."/>
            <person name="Gribaldo S."/>
        </authorList>
    </citation>
    <scope>NUCLEOTIDE SEQUENCE [LARGE SCALE GENOMIC DNA]</scope>
    <source>
        <strain evidence="3">NM1a</strain>
    </source>
</reference>
<dbReference type="PROSITE" id="PS51168">
    <property type="entry name" value="CHORISMATE_MUT_2"/>
    <property type="match status" value="1"/>
</dbReference>
<name>A0A520KTI0_METT2</name>